<keyword evidence="1" id="KW-0732">Signal</keyword>
<keyword evidence="3" id="KW-1185">Reference proteome</keyword>
<dbReference type="EMBL" id="JAYKXN010000004">
    <property type="protein sequence ID" value="KAK7295738.1"/>
    <property type="molecule type" value="Genomic_DNA"/>
</dbReference>
<protein>
    <recommendedName>
        <fullName evidence="4">Cyclotide</fullName>
    </recommendedName>
</protein>
<feature type="chain" id="PRO_5043014282" description="Cyclotide" evidence="1">
    <location>
        <begin position="18"/>
        <end position="70"/>
    </location>
</feature>
<evidence type="ECO:0000313" key="2">
    <source>
        <dbReference type="EMBL" id="KAK7295738.1"/>
    </source>
</evidence>
<sequence>MMHWFFVSCLCLKCNNCRVEVLVCTHLFIFDNHSLPRLFVGSGNFWYHMLCSTFSIYILMIHLESSTLVF</sequence>
<name>A0AAN9JDG5_CLITE</name>
<evidence type="ECO:0000256" key="1">
    <source>
        <dbReference type="SAM" id="SignalP"/>
    </source>
</evidence>
<evidence type="ECO:0008006" key="4">
    <source>
        <dbReference type="Google" id="ProtNLM"/>
    </source>
</evidence>
<reference evidence="2 3" key="1">
    <citation type="submission" date="2024-01" db="EMBL/GenBank/DDBJ databases">
        <title>The genomes of 5 underutilized Papilionoideae crops provide insights into root nodulation and disease resistance.</title>
        <authorList>
            <person name="Yuan L."/>
        </authorList>
    </citation>
    <scope>NUCLEOTIDE SEQUENCE [LARGE SCALE GENOMIC DNA]</scope>
    <source>
        <strain evidence="2">LY-2023</strain>
        <tissue evidence="2">Leaf</tissue>
    </source>
</reference>
<proteinExistence type="predicted"/>
<comment type="caution">
    <text evidence="2">The sequence shown here is derived from an EMBL/GenBank/DDBJ whole genome shotgun (WGS) entry which is preliminary data.</text>
</comment>
<feature type="signal peptide" evidence="1">
    <location>
        <begin position="1"/>
        <end position="17"/>
    </location>
</feature>
<dbReference type="Proteomes" id="UP001359559">
    <property type="component" value="Unassembled WGS sequence"/>
</dbReference>
<accession>A0AAN9JDG5</accession>
<dbReference type="AlphaFoldDB" id="A0AAN9JDG5"/>
<evidence type="ECO:0000313" key="3">
    <source>
        <dbReference type="Proteomes" id="UP001359559"/>
    </source>
</evidence>
<organism evidence="2 3">
    <name type="scientific">Clitoria ternatea</name>
    <name type="common">Butterfly pea</name>
    <dbReference type="NCBI Taxonomy" id="43366"/>
    <lineage>
        <taxon>Eukaryota</taxon>
        <taxon>Viridiplantae</taxon>
        <taxon>Streptophyta</taxon>
        <taxon>Embryophyta</taxon>
        <taxon>Tracheophyta</taxon>
        <taxon>Spermatophyta</taxon>
        <taxon>Magnoliopsida</taxon>
        <taxon>eudicotyledons</taxon>
        <taxon>Gunneridae</taxon>
        <taxon>Pentapetalae</taxon>
        <taxon>rosids</taxon>
        <taxon>fabids</taxon>
        <taxon>Fabales</taxon>
        <taxon>Fabaceae</taxon>
        <taxon>Papilionoideae</taxon>
        <taxon>50 kb inversion clade</taxon>
        <taxon>NPAAA clade</taxon>
        <taxon>indigoferoid/millettioid clade</taxon>
        <taxon>Phaseoleae</taxon>
        <taxon>Clitoria</taxon>
    </lineage>
</organism>
<gene>
    <name evidence="2" type="ORF">RJT34_18650</name>
</gene>